<organism evidence="1 2">
    <name type="scientific">Apiospora saccharicola</name>
    <dbReference type="NCBI Taxonomy" id="335842"/>
    <lineage>
        <taxon>Eukaryota</taxon>
        <taxon>Fungi</taxon>
        <taxon>Dikarya</taxon>
        <taxon>Ascomycota</taxon>
        <taxon>Pezizomycotina</taxon>
        <taxon>Sordariomycetes</taxon>
        <taxon>Xylariomycetidae</taxon>
        <taxon>Amphisphaeriales</taxon>
        <taxon>Apiosporaceae</taxon>
        <taxon>Apiospora</taxon>
    </lineage>
</organism>
<protein>
    <submittedName>
        <fullName evidence="1">Uncharacterized protein</fullName>
    </submittedName>
</protein>
<reference evidence="1 2" key="1">
    <citation type="submission" date="2023-01" db="EMBL/GenBank/DDBJ databases">
        <title>Analysis of 21 Apiospora genomes using comparative genomics revels a genus with tremendous synthesis potential of carbohydrate active enzymes and secondary metabolites.</title>
        <authorList>
            <person name="Sorensen T."/>
        </authorList>
    </citation>
    <scope>NUCLEOTIDE SEQUENCE [LARGE SCALE GENOMIC DNA]</scope>
    <source>
        <strain evidence="1 2">CBS 83171</strain>
    </source>
</reference>
<gene>
    <name evidence="1" type="ORF">PG996_004404</name>
</gene>
<sequence length="66" mass="7750">MNRLKFHKKLIEEVFRDWDSKTNPEVPAVRHPRIEAFSFALHCDTSVEPGGQPRKYRRTRRAAANS</sequence>
<accession>A0ABR1W414</accession>
<name>A0ABR1W414_9PEZI</name>
<evidence type="ECO:0000313" key="2">
    <source>
        <dbReference type="Proteomes" id="UP001446871"/>
    </source>
</evidence>
<dbReference type="Proteomes" id="UP001446871">
    <property type="component" value="Unassembled WGS sequence"/>
</dbReference>
<dbReference type="EMBL" id="JAQQWM010000002">
    <property type="protein sequence ID" value="KAK8078234.1"/>
    <property type="molecule type" value="Genomic_DNA"/>
</dbReference>
<keyword evidence="2" id="KW-1185">Reference proteome</keyword>
<evidence type="ECO:0000313" key="1">
    <source>
        <dbReference type="EMBL" id="KAK8078234.1"/>
    </source>
</evidence>
<proteinExistence type="predicted"/>
<comment type="caution">
    <text evidence="1">The sequence shown here is derived from an EMBL/GenBank/DDBJ whole genome shotgun (WGS) entry which is preliminary data.</text>
</comment>